<keyword evidence="2" id="KW-0472">Membrane</keyword>
<gene>
    <name evidence="3" type="ORF">G9U51_16770</name>
</gene>
<protein>
    <submittedName>
        <fullName evidence="3">Uncharacterized protein</fullName>
    </submittedName>
</protein>
<dbReference type="RefSeq" id="WP_166198740.1">
    <property type="nucleotide sequence ID" value="NZ_JAAOIV010000017.1"/>
</dbReference>
<feature type="transmembrane region" description="Helical" evidence="2">
    <location>
        <begin position="35"/>
        <end position="51"/>
    </location>
</feature>
<keyword evidence="2" id="KW-0812">Transmembrane</keyword>
<name>A0A967EAF9_9MICO</name>
<keyword evidence="4" id="KW-1185">Reference proteome</keyword>
<organism evidence="3 4">
    <name type="scientific">Metallococcus carri</name>
    <dbReference type="NCBI Taxonomy" id="1656884"/>
    <lineage>
        <taxon>Bacteria</taxon>
        <taxon>Bacillati</taxon>
        <taxon>Actinomycetota</taxon>
        <taxon>Actinomycetes</taxon>
        <taxon>Micrococcales</taxon>
        <taxon>Dermacoccaceae</taxon>
        <taxon>Metallococcus</taxon>
    </lineage>
</organism>
<dbReference type="InterPro" id="IPR046549">
    <property type="entry name" value="DUF6703"/>
</dbReference>
<dbReference type="Proteomes" id="UP000744769">
    <property type="component" value="Unassembled WGS sequence"/>
</dbReference>
<dbReference type="AlphaFoldDB" id="A0A967EAF9"/>
<sequence length="108" mass="11590">MTSPQQPSVRSGRARTELEHRSDGLATGVRRIPKPLLLIAFGLLVVGGLVLRGVLGGVLLALAAVFVAWLAYLAWPRSDRLERMMRLAVLALIVALAVVSFASEGLVF</sequence>
<feature type="transmembrane region" description="Helical" evidence="2">
    <location>
        <begin position="57"/>
        <end position="75"/>
    </location>
</feature>
<evidence type="ECO:0000256" key="1">
    <source>
        <dbReference type="SAM" id="MobiDB-lite"/>
    </source>
</evidence>
<evidence type="ECO:0000313" key="4">
    <source>
        <dbReference type="Proteomes" id="UP000744769"/>
    </source>
</evidence>
<accession>A0A967EAF9</accession>
<evidence type="ECO:0000313" key="3">
    <source>
        <dbReference type="EMBL" id="NHN57422.1"/>
    </source>
</evidence>
<dbReference type="Pfam" id="PF20444">
    <property type="entry name" value="DUF6703"/>
    <property type="match status" value="1"/>
</dbReference>
<evidence type="ECO:0000256" key="2">
    <source>
        <dbReference type="SAM" id="Phobius"/>
    </source>
</evidence>
<proteinExistence type="predicted"/>
<reference evidence="3" key="1">
    <citation type="submission" date="2020-03" db="EMBL/GenBank/DDBJ databases">
        <title>Draft sequencing of Calidifontibacter sp. DB0510.</title>
        <authorList>
            <person name="Kim D.-U."/>
        </authorList>
    </citation>
    <scope>NUCLEOTIDE SEQUENCE</scope>
    <source>
        <strain evidence="3">DB0510</strain>
    </source>
</reference>
<feature type="region of interest" description="Disordered" evidence="1">
    <location>
        <begin position="1"/>
        <end position="22"/>
    </location>
</feature>
<feature type="transmembrane region" description="Helical" evidence="2">
    <location>
        <begin position="87"/>
        <end position="107"/>
    </location>
</feature>
<dbReference type="EMBL" id="JAAOIV010000017">
    <property type="protein sequence ID" value="NHN57422.1"/>
    <property type="molecule type" value="Genomic_DNA"/>
</dbReference>
<keyword evidence="2" id="KW-1133">Transmembrane helix</keyword>
<comment type="caution">
    <text evidence="3">The sequence shown here is derived from an EMBL/GenBank/DDBJ whole genome shotgun (WGS) entry which is preliminary data.</text>
</comment>